<dbReference type="OrthoDB" id="541052at2759"/>
<sequence length="236" mass="25580">MGSALFMVQLLLPLYSISRIFILPFFFSSSPTSSIPPTLTPPPSDIDPSHARDIRVARRPPPTPPHSPKPSFTTPSCHGPCQHPADLRAHGAYLSHGAGPSPQRGLVPQSSHSVTPLHADIRVALQINWVPDGLPHEGRPPPLGLSWSERVDAHLQWRGSNTAIWYATDRRWRDAHCIRLAAPAAGVGSANVSVLDPGAPFDEAFGARWRGQRRSGGGVQGGGREIGWKSTLMMMR</sequence>
<proteinExistence type="predicted"/>
<dbReference type="AlphaFoldDB" id="A0A8H7DNW2"/>
<reference evidence="2" key="1">
    <citation type="submission" date="2020-05" db="EMBL/GenBank/DDBJ databases">
        <title>Mycena genomes resolve the evolution of fungal bioluminescence.</title>
        <authorList>
            <person name="Tsai I.J."/>
        </authorList>
    </citation>
    <scope>NUCLEOTIDE SEQUENCE</scope>
    <source>
        <strain evidence="2">160909Yilan</strain>
    </source>
</reference>
<evidence type="ECO:0000256" key="1">
    <source>
        <dbReference type="SAM" id="MobiDB-lite"/>
    </source>
</evidence>
<organism evidence="2 3">
    <name type="scientific">Mycena sanguinolenta</name>
    <dbReference type="NCBI Taxonomy" id="230812"/>
    <lineage>
        <taxon>Eukaryota</taxon>
        <taxon>Fungi</taxon>
        <taxon>Dikarya</taxon>
        <taxon>Basidiomycota</taxon>
        <taxon>Agaricomycotina</taxon>
        <taxon>Agaricomycetes</taxon>
        <taxon>Agaricomycetidae</taxon>
        <taxon>Agaricales</taxon>
        <taxon>Marasmiineae</taxon>
        <taxon>Mycenaceae</taxon>
        <taxon>Mycena</taxon>
    </lineage>
</organism>
<dbReference type="Proteomes" id="UP000623467">
    <property type="component" value="Unassembled WGS sequence"/>
</dbReference>
<accession>A0A8H7DNW2</accession>
<feature type="compositionally biased region" description="Pro residues" evidence="1">
    <location>
        <begin position="59"/>
        <end position="68"/>
    </location>
</feature>
<gene>
    <name evidence="2" type="ORF">MSAN_00228000</name>
</gene>
<name>A0A8H7DNW2_9AGAR</name>
<feature type="region of interest" description="Disordered" evidence="1">
    <location>
        <begin position="92"/>
        <end position="111"/>
    </location>
</feature>
<feature type="region of interest" description="Disordered" evidence="1">
    <location>
        <begin position="55"/>
        <end position="81"/>
    </location>
</feature>
<protein>
    <submittedName>
        <fullName evidence="2">SPX domain-containing protein</fullName>
    </submittedName>
</protein>
<dbReference type="EMBL" id="JACAZH010000001">
    <property type="protein sequence ID" value="KAF7378041.1"/>
    <property type="molecule type" value="Genomic_DNA"/>
</dbReference>
<keyword evidence="3" id="KW-1185">Reference proteome</keyword>
<evidence type="ECO:0000313" key="3">
    <source>
        <dbReference type="Proteomes" id="UP000623467"/>
    </source>
</evidence>
<comment type="caution">
    <text evidence="2">The sequence shown here is derived from an EMBL/GenBank/DDBJ whole genome shotgun (WGS) entry which is preliminary data.</text>
</comment>
<evidence type="ECO:0000313" key="2">
    <source>
        <dbReference type="EMBL" id="KAF7378041.1"/>
    </source>
</evidence>